<evidence type="ECO:0000256" key="1">
    <source>
        <dbReference type="SAM" id="MobiDB-lite"/>
    </source>
</evidence>
<comment type="caution">
    <text evidence="2">The sequence shown here is derived from an EMBL/GenBank/DDBJ whole genome shotgun (WGS) entry which is preliminary data.</text>
</comment>
<accession>A0ABR6W8Q0</accession>
<name>A0ABR6W8Q0_9BACT</name>
<proteinExistence type="predicted"/>
<feature type="region of interest" description="Disordered" evidence="1">
    <location>
        <begin position="14"/>
        <end position="41"/>
    </location>
</feature>
<organism evidence="2 3">
    <name type="scientific">Spirosoma utsteinense</name>
    <dbReference type="NCBI Taxonomy" id="2585773"/>
    <lineage>
        <taxon>Bacteria</taxon>
        <taxon>Pseudomonadati</taxon>
        <taxon>Bacteroidota</taxon>
        <taxon>Cytophagia</taxon>
        <taxon>Cytophagales</taxon>
        <taxon>Cytophagaceae</taxon>
        <taxon>Spirosoma</taxon>
    </lineage>
</organism>
<feature type="compositionally biased region" description="Basic and acidic residues" evidence="1">
    <location>
        <begin position="26"/>
        <end position="41"/>
    </location>
</feature>
<reference evidence="2 3" key="1">
    <citation type="submission" date="2019-06" db="EMBL/GenBank/DDBJ databases">
        <title>Spirosoma utsteinense sp. nov. isolated from Antarctic ice-free soils.</title>
        <authorList>
            <person name="Tahon G."/>
        </authorList>
    </citation>
    <scope>NUCLEOTIDE SEQUENCE [LARGE SCALE GENOMIC DNA]</scope>
    <source>
        <strain evidence="2 3">LMG 31447</strain>
    </source>
</reference>
<dbReference type="EMBL" id="VFIA01000015">
    <property type="protein sequence ID" value="MBC3792341.1"/>
    <property type="molecule type" value="Genomic_DNA"/>
</dbReference>
<protein>
    <submittedName>
        <fullName evidence="2">Uncharacterized protein</fullName>
    </submittedName>
</protein>
<gene>
    <name evidence="2" type="ORF">FH603_2853</name>
</gene>
<dbReference type="Proteomes" id="UP000700732">
    <property type="component" value="Unassembled WGS sequence"/>
</dbReference>
<evidence type="ECO:0000313" key="3">
    <source>
        <dbReference type="Proteomes" id="UP000700732"/>
    </source>
</evidence>
<sequence length="41" mass="4852">MDNEKWMKIAIRKAEQRGTEEEENEDLRRVLSEENHGPVAL</sequence>
<keyword evidence="3" id="KW-1185">Reference proteome</keyword>
<evidence type="ECO:0000313" key="2">
    <source>
        <dbReference type="EMBL" id="MBC3792341.1"/>
    </source>
</evidence>